<feature type="transmembrane region" description="Helical" evidence="5">
    <location>
        <begin position="704"/>
        <end position="724"/>
    </location>
</feature>
<evidence type="ECO:0000256" key="2">
    <source>
        <dbReference type="ARBA" id="ARBA00022737"/>
    </source>
</evidence>
<feature type="transmembrane region" description="Helical" evidence="5">
    <location>
        <begin position="516"/>
        <end position="533"/>
    </location>
</feature>
<evidence type="ECO:0000256" key="3">
    <source>
        <dbReference type="ARBA" id="ARBA00022801"/>
    </source>
</evidence>
<dbReference type="HOGENOM" id="CLU_011094_0_0_4"/>
<evidence type="ECO:0000313" key="8">
    <source>
        <dbReference type="Proteomes" id="UP000002743"/>
    </source>
</evidence>
<dbReference type="STRING" id="582744.Msip34_1328"/>
<keyword evidence="5" id="KW-0812">Transmembrane</keyword>
<comment type="catalytic activity">
    <reaction evidence="1">
        <text>a 1,2-diacyl-sn-glycero-3-phosphocholine + H2O = a 1,2-diacyl-sn-glycero-3-phosphate + choline + H(+)</text>
        <dbReference type="Rhea" id="RHEA:14445"/>
        <dbReference type="ChEBI" id="CHEBI:15354"/>
        <dbReference type="ChEBI" id="CHEBI:15377"/>
        <dbReference type="ChEBI" id="CHEBI:15378"/>
        <dbReference type="ChEBI" id="CHEBI:57643"/>
        <dbReference type="ChEBI" id="CHEBI:58608"/>
        <dbReference type="EC" id="3.1.4.4"/>
    </reaction>
</comment>
<dbReference type="Pfam" id="PF13091">
    <property type="entry name" value="PLDc_2"/>
    <property type="match status" value="1"/>
</dbReference>
<dbReference type="PANTHER" id="PTHR18896">
    <property type="entry name" value="PHOSPHOLIPASE D"/>
    <property type="match status" value="1"/>
</dbReference>
<keyword evidence="5" id="KW-1133">Transmembrane helix</keyword>
<reference evidence="7 8" key="2">
    <citation type="journal article" date="2011" name="J. Bacteriol.">
        <title>Genomes of three methylotrophs from a single niche uncover genetic and metabolic divergence of Methylophilaceae.</title>
        <authorList>
            <person name="Lapidus A."/>
            <person name="Clum A."/>
            <person name="Labutti K."/>
            <person name="Kaluzhnaya M.G."/>
            <person name="Lim S."/>
            <person name="Beck D.A."/>
            <person name="Glavina Del Rio T."/>
            <person name="Nolan M."/>
            <person name="Mavromatis K."/>
            <person name="Huntemann M."/>
            <person name="Lucas S."/>
            <person name="Lidstrom M.E."/>
            <person name="Ivanova N."/>
            <person name="Chistoserdova L."/>
        </authorList>
    </citation>
    <scope>NUCLEOTIDE SEQUENCE [LARGE SCALE GENOMIC DNA]</scope>
    <source>
        <strain evidence="7 8">SIP3-4</strain>
    </source>
</reference>
<dbReference type="Pfam" id="PF00614">
    <property type="entry name" value="PLDc"/>
    <property type="match status" value="1"/>
</dbReference>
<evidence type="ECO:0000256" key="4">
    <source>
        <dbReference type="ARBA" id="ARBA00023098"/>
    </source>
</evidence>
<dbReference type="InterPro" id="IPR025202">
    <property type="entry name" value="PLD-like_dom"/>
</dbReference>
<dbReference type="EMBL" id="CP001674">
    <property type="protein sequence ID" value="ACT50574.1"/>
    <property type="molecule type" value="Genomic_DNA"/>
</dbReference>
<feature type="transmembrane region" description="Helical" evidence="5">
    <location>
        <begin position="554"/>
        <end position="577"/>
    </location>
</feature>
<dbReference type="GO" id="GO:0009395">
    <property type="term" value="P:phospholipid catabolic process"/>
    <property type="evidence" value="ECO:0007669"/>
    <property type="project" value="TreeGrafter"/>
</dbReference>
<sequence>MDAWEDAKLPDTEHAKPAQPMQLHDANSWHAAQATHAALLVDCANYYRALYHAICEARHSIFILGWDIDSRIELLRGEEAASASCPPMLYELLTWKAGQNPAIQIYLNRWNYSVFLAAERESFSEFKWKWQDADNIHFVFDGQLPLGASHHQKVVVVDDELAFCGGMDVAIARWDKREHHTEDDRRVDPDGTLKLGAKKEFGPYHDIQAVVAGPVVQPLATLVRERWHQATGKHAIPTRMPDSDALPAVWPKFAKPALTNIRTAVALTQPAFLRQPVRTQIKQLYLDMIARAEQFIYMENQFFTQKDIARALNKRLKERPGLRALLISCDRPQGIMERKSMYTGRVHFKELLEAGGVGGRAVMAYPASSEHGEEKAIRIHSKLMVVDDHYLRVGSSNINRRSMTLDTECDLMFEAHDEATQQAIAGMRNDLIREHTGRELDDIQQLISSGASVQTFLEDIPHSRQHLRRINDEAYRHERFSRIATWLADPAHPLLPRLITSRGQRKQFRASIPPKLVIAVLAIIALVLAWKVTPLSEYATPEKIVPLLEKVKNTAWAFPAGMAAYIVGTLIFFPHMIMTATVVIVFPPLEAFLIAMLGSLVSCIIGFFAGKQLGEDSLRALTGRYAKNIAHYADKGGLVGLTLLRLVPIAPYTVVNLALGMMNVPFWRLMAATALGMLPGTAVSVLLGQSALSFWKHPDMHNMLLLGGGLLAWIMIIVLSHLAAKHWQTAAK</sequence>
<evidence type="ECO:0000256" key="1">
    <source>
        <dbReference type="ARBA" id="ARBA00000798"/>
    </source>
</evidence>
<dbReference type="Pfam" id="PF09335">
    <property type="entry name" value="VTT_dom"/>
    <property type="match status" value="1"/>
</dbReference>
<proteinExistence type="predicted"/>
<dbReference type="RefSeq" id="WP_015830048.1">
    <property type="nucleotide sequence ID" value="NC_012969.1"/>
</dbReference>
<evidence type="ECO:0000259" key="6">
    <source>
        <dbReference type="PROSITE" id="PS50035"/>
    </source>
</evidence>
<dbReference type="CDD" id="cd09143">
    <property type="entry name" value="PLDc_vPLD1_2_like_bac_2"/>
    <property type="match status" value="1"/>
</dbReference>
<accession>C6XDE9</accession>
<dbReference type="AlphaFoldDB" id="C6XDE9"/>
<evidence type="ECO:0000256" key="5">
    <source>
        <dbReference type="SAM" id="Phobius"/>
    </source>
</evidence>
<reference evidence="8" key="1">
    <citation type="submission" date="2009-07" db="EMBL/GenBank/DDBJ databases">
        <title>Complete sequence of chromosome of Methylovorus sp. SIP3-4.</title>
        <authorList>
            <person name="Lucas S."/>
            <person name="Copeland A."/>
            <person name="Lapidus A."/>
            <person name="Glavina del Rio T."/>
            <person name="Tice H."/>
            <person name="Bruce D."/>
            <person name="Goodwin L."/>
            <person name="Pitluck S."/>
            <person name="Clum A."/>
            <person name="Larimer F."/>
            <person name="Land M."/>
            <person name="Hauser L."/>
            <person name="Kyrpides N."/>
            <person name="Mikhailova N."/>
            <person name="Kayluzhnaya M."/>
            <person name="Chistoserdova L."/>
        </authorList>
    </citation>
    <scope>NUCLEOTIDE SEQUENCE [LARGE SCALE GENOMIC DNA]</scope>
    <source>
        <strain evidence="8">SIP3-4</strain>
    </source>
</reference>
<dbReference type="Proteomes" id="UP000002743">
    <property type="component" value="Chromosome"/>
</dbReference>
<organism evidence="7 8">
    <name type="scientific">Methylovorus glucosotrophus (strain SIP3-4)</name>
    <dbReference type="NCBI Taxonomy" id="582744"/>
    <lineage>
        <taxon>Bacteria</taxon>
        <taxon>Pseudomonadati</taxon>
        <taxon>Pseudomonadota</taxon>
        <taxon>Betaproteobacteria</taxon>
        <taxon>Nitrosomonadales</taxon>
        <taxon>Methylophilaceae</taxon>
        <taxon>Methylovorus</taxon>
    </lineage>
</organism>
<dbReference type="SUPFAM" id="SSF56024">
    <property type="entry name" value="Phospholipase D/nuclease"/>
    <property type="match status" value="2"/>
</dbReference>
<dbReference type="InterPro" id="IPR001736">
    <property type="entry name" value="PLipase_D/transphosphatidylase"/>
</dbReference>
<dbReference type="PROSITE" id="PS50035">
    <property type="entry name" value="PLD"/>
    <property type="match status" value="2"/>
</dbReference>
<gene>
    <name evidence="7" type="ordered locus">Msip34_1328</name>
</gene>
<dbReference type="InterPro" id="IPR032816">
    <property type="entry name" value="VTT_dom"/>
</dbReference>
<keyword evidence="5" id="KW-0472">Membrane</keyword>
<dbReference type="GO" id="GO:0004630">
    <property type="term" value="F:phospholipase D activity"/>
    <property type="evidence" value="ECO:0007669"/>
    <property type="project" value="UniProtKB-EC"/>
</dbReference>
<keyword evidence="4" id="KW-0443">Lipid metabolism</keyword>
<dbReference type="eggNOG" id="COG0398">
    <property type="taxonomic scope" value="Bacteria"/>
</dbReference>
<dbReference type="GO" id="GO:0005886">
    <property type="term" value="C:plasma membrane"/>
    <property type="evidence" value="ECO:0007669"/>
    <property type="project" value="TreeGrafter"/>
</dbReference>
<feature type="domain" description="PLD phosphodiesterase" evidence="6">
    <location>
        <begin position="375"/>
        <end position="402"/>
    </location>
</feature>
<dbReference type="KEGG" id="mei:Msip34_1328"/>
<keyword evidence="2" id="KW-0677">Repeat</keyword>
<dbReference type="Gene3D" id="3.30.870.10">
    <property type="entry name" value="Endonuclease Chain A"/>
    <property type="match status" value="2"/>
</dbReference>
<dbReference type="PANTHER" id="PTHR18896:SF76">
    <property type="entry name" value="PHOSPHOLIPASE"/>
    <property type="match status" value="1"/>
</dbReference>
<feature type="transmembrane region" description="Helical" evidence="5">
    <location>
        <begin position="589"/>
        <end position="609"/>
    </location>
</feature>
<feature type="transmembrane region" description="Helical" evidence="5">
    <location>
        <begin position="669"/>
        <end position="692"/>
    </location>
</feature>
<dbReference type="SMART" id="SM00155">
    <property type="entry name" value="PLDc"/>
    <property type="match status" value="2"/>
</dbReference>
<dbReference type="EC" id="3.1.4.4" evidence="7"/>
<feature type="domain" description="PLD phosphodiesterase" evidence="6">
    <location>
        <begin position="146"/>
        <end position="173"/>
    </location>
</feature>
<keyword evidence="8" id="KW-1185">Reference proteome</keyword>
<dbReference type="InterPro" id="IPR015679">
    <property type="entry name" value="PLipase_D_fam"/>
</dbReference>
<dbReference type="OrthoDB" id="8828485at2"/>
<dbReference type="CDD" id="cd09140">
    <property type="entry name" value="PLDc_vPLD1_2_like_bac_1"/>
    <property type="match status" value="1"/>
</dbReference>
<protein>
    <submittedName>
        <fullName evidence="7">Phospholipase D</fullName>
        <ecNumber evidence="7">3.1.4.4</ecNumber>
    </submittedName>
</protein>
<name>C6XDE9_METGS</name>
<dbReference type="eggNOG" id="COG1502">
    <property type="taxonomic scope" value="Bacteria"/>
</dbReference>
<keyword evidence="3 7" id="KW-0378">Hydrolase</keyword>
<evidence type="ECO:0000313" key="7">
    <source>
        <dbReference type="EMBL" id="ACT50574.1"/>
    </source>
</evidence>